<evidence type="ECO:0000256" key="2">
    <source>
        <dbReference type="SAM" id="Phobius"/>
    </source>
</evidence>
<keyword evidence="2" id="KW-0472">Membrane</keyword>
<dbReference type="GeneID" id="30202816"/>
<keyword evidence="2" id="KW-0812">Transmembrane</keyword>
<dbReference type="Pfam" id="PF14610">
    <property type="entry name" value="Psg1"/>
    <property type="match status" value="1"/>
</dbReference>
<feature type="chain" id="PRO_5009133734" evidence="3">
    <location>
        <begin position="18"/>
        <end position="383"/>
    </location>
</feature>
<keyword evidence="5" id="KW-1185">Reference proteome</keyword>
<dbReference type="InterPro" id="IPR028000">
    <property type="entry name" value="Pma1"/>
</dbReference>
<feature type="region of interest" description="Disordered" evidence="1">
    <location>
        <begin position="361"/>
        <end position="383"/>
    </location>
</feature>
<feature type="compositionally biased region" description="Polar residues" evidence="1">
    <location>
        <begin position="95"/>
        <end position="106"/>
    </location>
</feature>
<organism evidence="4 5">
    <name type="scientific">Wickerhamomyces anomalus (strain ATCC 58044 / CBS 1984 / NCYC 433 / NRRL Y-366-8)</name>
    <name type="common">Yeast</name>
    <name type="synonym">Hansenula anomala</name>
    <dbReference type="NCBI Taxonomy" id="683960"/>
    <lineage>
        <taxon>Eukaryota</taxon>
        <taxon>Fungi</taxon>
        <taxon>Dikarya</taxon>
        <taxon>Ascomycota</taxon>
        <taxon>Saccharomycotina</taxon>
        <taxon>Saccharomycetes</taxon>
        <taxon>Phaffomycetales</taxon>
        <taxon>Wickerhamomycetaceae</taxon>
        <taxon>Wickerhamomyces</taxon>
    </lineage>
</organism>
<feature type="transmembrane region" description="Helical" evidence="2">
    <location>
        <begin position="311"/>
        <end position="336"/>
    </location>
</feature>
<gene>
    <name evidence="4" type="ORF">WICANDRAFT_83615</name>
</gene>
<feature type="signal peptide" evidence="3">
    <location>
        <begin position="1"/>
        <end position="17"/>
    </location>
</feature>
<accession>A0A1E3P8G0</accession>
<dbReference type="AlphaFoldDB" id="A0A1E3P8G0"/>
<protein>
    <submittedName>
        <fullName evidence="4">Uncharacterized protein</fullName>
    </submittedName>
</protein>
<reference evidence="4 5" key="1">
    <citation type="journal article" date="2016" name="Proc. Natl. Acad. Sci. U.S.A.">
        <title>Comparative genomics of biotechnologically important yeasts.</title>
        <authorList>
            <person name="Riley R."/>
            <person name="Haridas S."/>
            <person name="Wolfe K.H."/>
            <person name="Lopes M.R."/>
            <person name="Hittinger C.T."/>
            <person name="Goeker M."/>
            <person name="Salamov A.A."/>
            <person name="Wisecaver J.H."/>
            <person name="Long T.M."/>
            <person name="Calvey C.H."/>
            <person name="Aerts A.L."/>
            <person name="Barry K.W."/>
            <person name="Choi C."/>
            <person name="Clum A."/>
            <person name="Coughlan A.Y."/>
            <person name="Deshpande S."/>
            <person name="Douglass A.P."/>
            <person name="Hanson S.J."/>
            <person name="Klenk H.-P."/>
            <person name="LaButti K.M."/>
            <person name="Lapidus A."/>
            <person name="Lindquist E.A."/>
            <person name="Lipzen A.M."/>
            <person name="Meier-Kolthoff J.P."/>
            <person name="Ohm R.A."/>
            <person name="Otillar R.P."/>
            <person name="Pangilinan J.L."/>
            <person name="Peng Y."/>
            <person name="Rokas A."/>
            <person name="Rosa C.A."/>
            <person name="Scheuner C."/>
            <person name="Sibirny A.A."/>
            <person name="Slot J.C."/>
            <person name="Stielow J.B."/>
            <person name="Sun H."/>
            <person name="Kurtzman C.P."/>
            <person name="Blackwell M."/>
            <person name="Grigoriev I.V."/>
            <person name="Jeffries T.W."/>
        </authorList>
    </citation>
    <scope>NUCLEOTIDE SEQUENCE [LARGE SCALE GENOMIC DNA]</scope>
    <source>
        <strain evidence="5">ATCC 58044 / CBS 1984 / NCYC 433 / NRRL Y-366-8</strain>
    </source>
</reference>
<dbReference type="Proteomes" id="UP000094112">
    <property type="component" value="Unassembled WGS sequence"/>
</dbReference>
<sequence>MKLLYLISLATAASSAAIETRYRKVRVPTSTTSSSSEIPKPWIRTIYSSVKEIITPTVIEGVTFSGKPSKETDQPLPWVSLNKDGSPKTIKPQIKNGQTKNPSPTYSTYFQTASTTTYSYDDLKAHNMDKDATHEEVIFIDEDKTYVSLNPLIRCTPDRFYMKGLARNVESAPFCTPRENSQLKLGKTYFVTWYTKFFPDNVDKVRIHLSYVKESLREKGMHKREVDSAFFTSDWIENLDGYFPLDIQEDWLLGKFEQNVGISIQPNSITDDEFNLLTNATIFKILKGPKVAKKNKETRKLEDEGISNDSAYYIMLSIPTVVCISAIGMYIFIWLTRNDRDISAIRQKVWKSKHKVLGKFKPKSNNKKYSELPQFSKDSNKQS</sequence>
<keyword evidence="2" id="KW-1133">Transmembrane helix</keyword>
<evidence type="ECO:0000256" key="1">
    <source>
        <dbReference type="SAM" id="MobiDB-lite"/>
    </source>
</evidence>
<dbReference type="GO" id="GO:0051604">
    <property type="term" value="P:protein maturation"/>
    <property type="evidence" value="ECO:0007669"/>
    <property type="project" value="EnsemblFungi"/>
</dbReference>
<dbReference type="STRING" id="683960.A0A1E3P8G0"/>
<feature type="region of interest" description="Disordered" evidence="1">
    <location>
        <begin position="65"/>
        <end position="106"/>
    </location>
</feature>
<evidence type="ECO:0000256" key="3">
    <source>
        <dbReference type="SAM" id="SignalP"/>
    </source>
</evidence>
<dbReference type="OrthoDB" id="4084551at2759"/>
<dbReference type="RefSeq" id="XP_019040711.1">
    <property type="nucleotide sequence ID" value="XM_019185570.1"/>
</dbReference>
<evidence type="ECO:0000313" key="4">
    <source>
        <dbReference type="EMBL" id="ODQ61504.1"/>
    </source>
</evidence>
<name>A0A1E3P8G0_WICAA</name>
<proteinExistence type="predicted"/>
<evidence type="ECO:0000313" key="5">
    <source>
        <dbReference type="Proteomes" id="UP000094112"/>
    </source>
</evidence>
<keyword evidence="3" id="KW-0732">Signal</keyword>
<dbReference type="EMBL" id="KV454209">
    <property type="protein sequence ID" value="ODQ61504.1"/>
    <property type="molecule type" value="Genomic_DNA"/>
</dbReference>
<dbReference type="GO" id="GO:0005794">
    <property type="term" value="C:Golgi apparatus"/>
    <property type="evidence" value="ECO:0007669"/>
    <property type="project" value="EnsemblFungi"/>
</dbReference>
<dbReference type="GO" id="GO:0006605">
    <property type="term" value="P:protein targeting"/>
    <property type="evidence" value="ECO:0007669"/>
    <property type="project" value="EnsemblFungi"/>
</dbReference>